<reference evidence="5 6" key="1">
    <citation type="journal article" date="2019" name="Nat. Med.">
        <title>A library of human gut bacterial isolates paired with longitudinal multiomics data enables mechanistic microbiome research.</title>
        <authorList>
            <person name="Poyet M."/>
            <person name="Groussin M."/>
            <person name="Gibbons S.M."/>
            <person name="Avila-Pacheco J."/>
            <person name="Jiang X."/>
            <person name="Kearney S.M."/>
            <person name="Perrotta A.R."/>
            <person name="Berdy B."/>
            <person name="Zhao S."/>
            <person name="Lieberman T.D."/>
            <person name="Swanson P.K."/>
            <person name="Smith M."/>
            <person name="Roesemann S."/>
            <person name="Alexander J.E."/>
            <person name="Rich S.A."/>
            <person name="Livny J."/>
            <person name="Vlamakis H."/>
            <person name="Clish C."/>
            <person name="Bullock K."/>
            <person name="Deik A."/>
            <person name="Scott J."/>
            <person name="Pierce K.A."/>
            <person name="Xavier R.J."/>
            <person name="Alm E.J."/>
        </authorList>
    </citation>
    <scope>NUCLEOTIDE SEQUENCE [LARGE SCALE GENOMIC DNA]</scope>
    <source>
        <strain evidence="5 6">BIOML-A1</strain>
    </source>
</reference>
<dbReference type="CDD" id="cd06170">
    <property type="entry name" value="LuxR_C_like"/>
    <property type="match status" value="1"/>
</dbReference>
<dbReference type="PRINTS" id="PR00038">
    <property type="entry name" value="HTHLUXR"/>
</dbReference>
<dbReference type="PROSITE" id="PS50043">
    <property type="entry name" value="HTH_LUXR_2"/>
    <property type="match status" value="1"/>
</dbReference>
<feature type="non-terminal residue" evidence="5">
    <location>
        <position position="1"/>
    </location>
</feature>
<dbReference type="InterPro" id="IPR036388">
    <property type="entry name" value="WH-like_DNA-bd_sf"/>
</dbReference>
<dbReference type="PANTHER" id="PTHR44688:SF16">
    <property type="entry name" value="DNA-BINDING TRANSCRIPTIONAL ACTIVATOR DEVR_DOSR"/>
    <property type="match status" value="1"/>
</dbReference>
<dbReference type="InterPro" id="IPR000792">
    <property type="entry name" value="Tscrpt_reg_LuxR_C"/>
</dbReference>
<dbReference type="EMBL" id="WKZA01000004">
    <property type="protein sequence ID" value="MSA93868.1"/>
    <property type="molecule type" value="Genomic_DNA"/>
</dbReference>
<evidence type="ECO:0000313" key="5">
    <source>
        <dbReference type="EMBL" id="MSA93868.1"/>
    </source>
</evidence>
<name>A0A7K0I8K8_9ACTN</name>
<organism evidence="5 6">
    <name type="scientific">Gordonibacter urolithinfaciens</name>
    <dbReference type="NCBI Taxonomy" id="1335613"/>
    <lineage>
        <taxon>Bacteria</taxon>
        <taxon>Bacillati</taxon>
        <taxon>Actinomycetota</taxon>
        <taxon>Coriobacteriia</taxon>
        <taxon>Eggerthellales</taxon>
        <taxon>Eggerthellaceae</taxon>
        <taxon>Gordonibacter</taxon>
    </lineage>
</organism>
<dbReference type="SUPFAM" id="SSF46894">
    <property type="entry name" value="C-terminal effector domain of the bipartite response regulators"/>
    <property type="match status" value="1"/>
</dbReference>
<evidence type="ECO:0000256" key="3">
    <source>
        <dbReference type="ARBA" id="ARBA00023163"/>
    </source>
</evidence>
<keyword evidence="3" id="KW-0804">Transcription</keyword>
<dbReference type="SMART" id="SM00421">
    <property type="entry name" value="HTH_LUXR"/>
    <property type="match status" value="1"/>
</dbReference>
<evidence type="ECO:0000313" key="6">
    <source>
        <dbReference type="Proteomes" id="UP000462865"/>
    </source>
</evidence>
<keyword evidence="1" id="KW-0805">Transcription regulation</keyword>
<evidence type="ECO:0000256" key="2">
    <source>
        <dbReference type="ARBA" id="ARBA00023125"/>
    </source>
</evidence>
<dbReference type="GO" id="GO:0006355">
    <property type="term" value="P:regulation of DNA-templated transcription"/>
    <property type="evidence" value="ECO:0007669"/>
    <property type="project" value="InterPro"/>
</dbReference>
<dbReference type="InterPro" id="IPR016032">
    <property type="entry name" value="Sig_transdc_resp-reg_C-effctor"/>
</dbReference>
<dbReference type="RefSeq" id="WP_173011747.1">
    <property type="nucleotide sequence ID" value="NZ_WKZA01000004.1"/>
</dbReference>
<dbReference type="Gene3D" id="1.10.10.10">
    <property type="entry name" value="Winged helix-like DNA-binding domain superfamily/Winged helix DNA-binding domain"/>
    <property type="match status" value="1"/>
</dbReference>
<evidence type="ECO:0000259" key="4">
    <source>
        <dbReference type="PROSITE" id="PS50043"/>
    </source>
</evidence>
<dbReference type="Proteomes" id="UP000462865">
    <property type="component" value="Unassembled WGS sequence"/>
</dbReference>
<feature type="domain" description="HTH luxR-type" evidence="4">
    <location>
        <begin position="26"/>
        <end position="91"/>
    </location>
</feature>
<proteinExistence type="predicted"/>
<comment type="caution">
    <text evidence="5">The sequence shown here is derived from an EMBL/GenBank/DDBJ whole genome shotgun (WGS) entry which is preliminary data.</text>
</comment>
<gene>
    <name evidence="5" type="ORF">GKG38_02045</name>
</gene>
<accession>A0A7K0I8K8</accession>
<dbReference type="Pfam" id="PF00196">
    <property type="entry name" value="GerE"/>
    <property type="match status" value="1"/>
</dbReference>
<dbReference type="PANTHER" id="PTHR44688">
    <property type="entry name" value="DNA-BINDING TRANSCRIPTIONAL ACTIVATOR DEVR_DOSR"/>
    <property type="match status" value="1"/>
</dbReference>
<evidence type="ECO:0000256" key="1">
    <source>
        <dbReference type="ARBA" id="ARBA00023015"/>
    </source>
</evidence>
<protein>
    <recommendedName>
        <fullName evidence="4">HTH luxR-type domain-containing protein</fullName>
    </recommendedName>
</protein>
<sequence length="103" mass="10784">GAAVAAPAPAIAAAEGDDAFDARCAAVAAAGNLTEREAEIMRYLARGRTKAHIAGVLYVSENTVRSHVRNIYAKLEVHTRQQLIDLVEEERGADGGGEAPGSR</sequence>
<dbReference type="GO" id="GO:0003677">
    <property type="term" value="F:DNA binding"/>
    <property type="evidence" value="ECO:0007669"/>
    <property type="project" value="UniProtKB-KW"/>
</dbReference>
<dbReference type="AlphaFoldDB" id="A0A7K0I8K8"/>
<keyword evidence="2" id="KW-0238">DNA-binding</keyword>